<accession>A0A8B6EP19</accession>
<comment type="caution">
    <text evidence="2">The sequence shown here is derived from an EMBL/GenBank/DDBJ whole genome shotgun (WGS) entry which is preliminary data.</text>
</comment>
<evidence type="ECO:0000256" key="1">
    <source>
        <dbReference type="SAM" id="SignalP"/>
    </source>
</evidence>
<keyword evidence="1" id="KW-0732">Signal</keyword>
<organism evidence="2 3">
    <name type="scientific">Mytilus galloprovincialis</name>
    <name type="common">Mediterranean mussel</name>
    <dbReference type="NCBI Taxonomy" id="29158"/>
    <lineage>
        <taxon>Eukaryota</taxon>
        <taxon>Metazoa</taxon>
        <taxon>Spiralia</taxon>
        <taxon>Lophotrochozoa</taxon>
        <taxon>Mollusca</taxon>
        <taxon>Bivalvia</taxon>
        <taxon>Autobranchia</taxon>
        <taxon>Pteriomorphia</taxon>
        <taxon>Mytilida</taxon>
        <taxon>Mytiloidea</taxon>
        <taxon>Mytilidae</taxon>
        <taxon>Mytilinae</taxon>
        <taxon>Mytilus</taxon>
    </lineage>
</organism>
<name>A0A8B6EP19_MYTGA</name>
<feature type="signal peptide" evidence="1">
    <location>
        <begin position="1"/>
        <end position="21"/>
    </location>
</feature>
<proteinExistence type="predicted"/>
<evidence type="ECO:0000313" key="3">
    <source>
        <dbReference type="Proteomes" id="UP000596742"/>
    </source>
</evidence>
<protein>
    <submittedName>
        <fullName evidence="2">Uncharacterized protein</fullName>
    </submittedName>
</protein>
<dbReference type="AlphaFoldDB" id="A0A8B6EP19"/>
<reference evidence="2" key="1">
    <citation type="submission" date="2018-11" db="EMBL/GenBank/DDBJ databases">
        <authorList>
            <person name="Alioto T."/>
            <person name="Alioto T."/>
        </authorList>
    </citation>
    <scope>NUCLEOTIDE SEQUENCE</scope>
</reference>
<dbReference type="Proteomes" id="UP000596742">
    <property type="component" value="Unassembled WGS sequence"/>
</dbReference>
<evidence type="ECO:0000313" key="2">
    <source>
        <dbReference type="EMBL" id="VDI36339.1"/>
    </source>
</evidence>
<sequence length="193" mass="21894">MMRAFTIVFMVQLSLISVSLGEHKKWSGSEADWKAYYAYRDYQDSAWRKAYLDYKYSEAANKYSKDKQDNGDTNEESDERTNCGIGHICDRCDHFKHILVGENYEKVCCKSCSEHFIAGNYEDGDKTIPHCACIYDKIKGDCWKGLACSACDKTVVGNINGVPVCCENCEKSGIRYGREGKYSTCDCLHNGKK</sequence>
<dbReference type="OrthoDB" id="6097480at2759"/>
<dbReference type="EMBL" id="UYJE01005321">
    <property type="protein sequence ID" value="VDI36339.1"/>
    <property type="molecule type" value="Genomic_DNA"/>
</dbReference>
<feature type="chain" id="PRO_5032574311" evidence="1">
    <location>
        <begin position="22"/>
        <end position="193"/>
    </location>
</feature>
<gene>
    <name evidence="2" type="ORF">MGAL_10B056160</name>
</gene>
<keyword evidence="3" id="KW-1185">Reference proteome</keyword>